<feature type="region of interest" description="Disordered" evidence="1">
    <location>
        <begin position="250"/>
        <end position="271"/>
    </location>
</feature>
<evidence type="ECO:0000313" key="3">
    <source>
        <dbReference type="Proteomes" id="UP000245880"/>
    </source>
</evidence>
<protein>
    <submittedName>
        <fullName evidence="2">RHS repeat-associated protein</fullName>
    </submittedName>
</protein>
<accession>A0A316AQY7</accession>
<evidence type="ECO:0000256" key="1">
    <source>
        <dbReference type="SAM" id="MobiDB-lite"/>
    </source>
</evidence>
<dbReference type="InterPro" id="IPR022385">
    <property type="entry name" value="Rhs_assc_core"/>
</dbReference>
<sequence length="271" mass="30854">MGLNARNGVNRYLYNGKELQVGTGYVDYGARMYMLEIGRWGVVDPMAEKYSNLSPYAYVANNPLKYIDPDGKDIILVVSRDKNGNADLALRYQNNKFYNQDGSVYKQSSITGLSNRVLGALNNIRKSDSYLEKIISTLESTKSADHIIEFTHNVQGSKVKGNPNDVNPKSSLMLLDSDNLFKPLNSGEDKNLESTIAHELSHQYDRETGRKNRNISIDDKGTERDPNEIRAVNVENRYRVNNNMELRTHYGGKIDRRKLEDPKKRKQNESN</sequence>
<dbReference type="Gene3D" id="2.180.10.10">
    <property type="entry name" value="RHS repeat-associated core"/>
    <property type="match status" value="1"/>
</dbReference>
<dbReference type="InterPro" id="IPR050708">
    <property type="entry name" value="T6SS_VgrG/RHS"/>
</dbReference>
<feature type="compositionally biased region" description="Basic and acidic residues" evidence="1">
    <location>
        <begin position="250"/>
        <end position="263"/>
    </location>
</feature>
<gene>
    <name evidence="2" type="ORF">CLV98_101197</name>
</gene>
<dbReference type="AlphaFoldDB" id="A0A316AQY7"/>
<keyword evidence="3" id="KW-1185">Reference proteome</keyword>
<name>A0A316AQY7_9BACT</name>
<evidence type="ECO:0000313" key="2">
    <source>
        <dbReference type="EMBL" id="PWJ60022.1"/>
    </source>
</evidence>
<dbReference type="EMBL" id="QGDT01000001">
    <property type="protein sequence ID" value="PWJ60022.1"/>
    <property type="molecule type" value="Genomic_DNA"/>
</dbReference>
<reference evidence="2 3" key="1">
    <citation type="submission" date="2018-03" db="EMBL/GenBank/DDBJ databases">
        <title>Genomic Encyclopedia of Archaeal and Bacterial Type Strains, Phase II (KMG-II): from individual species to whole genera.</title>
        <authorList>
            <person name="Goeker M."/>
        </authorList>
    </citation>
    <scope>NUCLEOTIDE SEQUENCE [LARGE SCALE GENOMIC DNA]</scope>
    <source>
        <strain evidence="2 3">DSM 100346</strain>
    </source>
</reference>
<dbReference type="NCBIfam" id="TIGR03696">
    <property type="entry name" value="Rhs_assc_core"/>
    <property type="match status" value="1"/>
</dbReference>
<feature type="region of interest" description="Disordered" evidence="1">
    <location>
        <begin position="204"/>
        <end position="226"/>
    </location>
</feature>
<dbReference type="Proteomes" id="UP000245880">
    <property type="component" value="Unassembled WGS sequence"/>
</dbReference>
<dbReference type="PANTHER" id="PTHR32305:SF15">
    <property type="entry name" value="PROTEIN RHSA-RELATED"/>
    <property type="match status" value="1"/>
</dbReference>
<comment type="caution">
    <text evidence="2">The sequence shown here is derived from an EMBL/GenBank/DDBJ whole genome shotgun (WGS) entry which is preliminary data.</text>
</comment>
<proteinExistence type="predicted"/>
<dbReference type="PANTHER" id="PTHR32305">
    <property type="match status" value="1"/>
</dbReference>
<organism evidence="2 3">
    <name type="scientific">Dyadobacter jejuensis</name>
    <dbReference type="NCBI Taxonomy" id="1082580"/>
    <lineage>
        <taxon>Bacteria</taxon>
        <taxon>Pseudomonadati</taxon>
        <taxon>Bacteroidota</taxon>
        <taxon>Cytophagia</taxon>
        <taxon>Cytophagales</taxon>
        <taxon>Spirosomataceae</taxon>
        <taxon>Dyadobacter</taxon>
    </lineage>
</organism>